<evidence type="ECO:0000313" key="2">
    <source>
        <dbReference type="EMBL" id="KAF2221788.1"/>
    </source>
</evidence>
<feature type="chain" id="PRO_5025417781" description="Secreted protein" evidence="1">
    <location>
        <begin position="28"/>
        <end position="99"/>
    </location>
</feature>
<dbReference type="EMBL" id="ML992509">
    <property type="protein sequence ID" value="KAF2221788.1"/>
    <property type="molecule type" value="Genomic_DNA"/>
</dbReference>
<keyword evidence="1" id="KW-0732">Signal</keyword>
<dbReference type="AlphaFoldDB" id="A0A6A6G8B0"/>
<evidence type="ECO:0000256" key="1">
    <source>
        <dbReference type="SAM" id="SignalP"/>
    </source>
</evidence>
<sequence length="99" mass="10890">MCNLFSSLTVDFLLSGICICTTPDGKAWSFFSAFSNTNFLGRRGKRSVTNTTHNLERNSRPALLFEDQHACRILCCTSRALDLNLVLSARPPAGSPSLH</sequence>
<feature type="signal peptide" evidence="1">
    <location>
        <begin position="1"/>
        <end position="27"/>
    </location>
</feature>
<evidence type="ECO:0008006" key="4">
    <source>
        <dbReference type="Google" id="ProtNLM"/>
    </source>
</evidence>
<organism evidence="2 3">
    <name type="scientific">Elsinoe ampelina</name>
    <dbReference type="NCBI Taxonomy" id="302913"/>
    <lineage>
        <taxon>Eukaryota</taxon>
        <taxon>Fungi</taxon>
        <taxon>Dikarya</taxon>
        <taxon>Ascomycota</taxon>
        <taxon>Pezizomycotina</taxon>
        <taxon>Dothideomycetes</taxon>
        <taxon>Dothideomycetidae</taxon>
        <taxon>Myriangiales</taxon>
        <taxon>Elsinoaceae</taxon>
        <taxon>Elsinoe</taxon>
    </lineage>
</organism>
<accession>A0A6A6G8B0</accession>
<keyword evidence="3" id="KW-1185">Reference proteome</keyword>
<evidence type="ECO:0000313" key="3">
    <source>
        <dbReference type="Proteomes" id="UP000799538"/>
    </source>
</evidence>
<proteinExistence type="predicted"/>
<protein>
    <recommendedName>
        <fullName evidence="4">Secreted protein</fullName>
    </recommendedName>
</protein>
<gene>
    <name evidence="2" type="ORF">BDZ85DRAFT_133503</name>
</gene>
<reference evidence="3" key="1">
    <citation type="journal article" date="2020" name="Stud. Mycol.">
        <title>101 Dothideomycetes genomes: A test case for predicting lifestyles and emergence of pathogens.</title>
        <authorList>
            <person name="Haridas S."/>
            <person name="Albert R."/>
            <person name="Binder M."/>
            <person name="Bloem J."/>
            <person name="LaButti K."/>
            <person name="Salamov A."/>
            <person name="Andreopoulos B."/>
            <person name="Baker S."/>
            <person name="Barry K."/>
            <person name="Bills G."/>
            <person name="Bluhm B."/>
            <person name="Cannon C."/>
            <person name="Castanera R."/>
            <person name="Culley D."/>
            <person name="Daum C."/>
            <person name="Ezra D."/>
            <person name="Gonzalez J."/>
            <person name="Henrissat B."/>
            <person name="Kuo A."/>
            <person name="Liang C."/>
            <person name="Lipzen A."/>
            <person name="Lutzoni F."/>
            <person name="Magnuson J."/>
            <person name="Mondo S."/>
            <person name="Nolan M."/>
            <person name="Ohm R."/>
            <person name="Pangilinan J."/>
            <person name="Park H.-J."/>
            <person name="Ramirez L."/>
            <person name="Alfaro M."/>
            <person name="Sun H."/>
            <person name="Tritt A."/>
            <person name="Yoshinaga Y."/>
            <person name="Zwiers L.-H."/>
            <person name="Turgeon B."/>
            <person name="Goodwin S."/>
            <person name="Spatafora J."/>
            <person name="Crous P."/>
            <person name="Grigoriev I."/>
        </authorList>
    </citation>
    <scope>NUCLEOTIDE SEQUENCE [LARGE SCALE GENOMIC DNA]</scope>
    <source>
        <strain evidence="3">CECT 20119</strain>
    </source>
</reference>
<name>A0A6A6G8B0_9PEZI</name>
<dbReference type="Proteomes" id="UP000799538">
    <property type="component" value="Unassembled WGS sequence"/>
</dbReference>